<dbReference type="Pfam" id="PF00520">
    <property type="entry name" value="Ion_trans"/>
    <property type="match status" value="2"/>
</dbReference>
<feature type="compositionally biased region" description="Low complexity" evidence="13">
    <location>
        <begin position="623"/>
        <end position="636"/>
    </location>
</feature>
<dbReference type="CDD" id="cd00038">
    <property type="entry name" value="CAP_ED"/>
    <property type="match status" value="2"/>
</dbReference>
<comment type="caution">
    <text evidence="16">The sequence shown here is derived from an EMBL/GenBank/DDBJ whole genome shotgun (WGS) entry which is preliminary data.</text>
</comment>
<evidence type="ECO:0000256" key="14">
    <source>
        <dbReference type="SAM" id="Phobius"/>
    </source>
</evidence>
<evidence type="ECO:0000256" key="13">
    <source>
        <dbReference type="SAM" id="MobiDB-lite"/>
    </source>
</evidence>
<sequence>MLKVRSLQLDGNSQQRSFSTISKRFEESSIGSSSKKLVHDASFYLQHRGRKPHPKRGTMLWSAVRKSIPAFVGRATRHLFRRARAPPLMIDPESNPKRMWDVLLMLCVLYTTVVVPYRVCFRQDAVGLTFSLEAGMDGLFFADICANFITGVHLPSGEVSYNMKFIAGSYLRGWFVVDFFSTLPYESLARAFGYSDNAPAALMSTKLLRGLKVLRLFKLVRIRKISKAFTNLEDAVNTNQSLLSLIKLGLTMLFAAHIAACIWFAVGSIDDNTSWVISYINSTADPQVAASHDDPQLLYLASMYWAIVTMTTIGYGDIVAQNIVERIVNIGIMAIGVSFFGYVIGTISSLVANLDVAAALYEERMTTIKEYIISRQIPSPMSKRIREHFEYYYQNRSVFKERKILYRLPSAMRNEMIHHLHEKLVSGIKYLQECHESLVSDLVIDMQPFACAREDFVYVQHEIAAHVFFLLKGKIYLTKAYPNTKNEQRLATFSVGEHFGELEVYDHDHGNGVRICSAVAKSYCELTFLSRGAINKMSRQWPEVAKHFKDAATAASKKMRRRADHDRDDALDSAQALFEDEELQSKMMRSTALAKKNMRQSMKPPRAANRITPYEDSEHSEFDSSQSSVSHSPLPSNNAYRQSLPHIEDEEHSEVVQMARPPKLNLQNLTTVNSIENDSTITSDDLIQSGSHGKVALKALSSEPPNTPKVTANAHFRLRGMDYEDLDGRDKRIVRNNSSGNMRAIVMPNIKTNRIGRDSPNIDALEEVDGVDDENGSENADSEGGTKQPHIMTSRDRHEKSLRAMIEHQTTTDDHSLDAILAKIRDSPIAKPRHNVLSELVLLKGTYLWHPHGSFLMGWQFVVGILILYSIVVVPFRLGFQVDAQDGFLYLELFIDGLFMVDIVFNFRTAFYNDEKILIYDKRAIMWRYLKGWFVLDVLSTIPFDEIAGWIAMATAGSSNVSFVPTKLLRLARIARLLKLVRLIKLSRIFGRIREIVQWSPSTERFMRLLLLMGLFCHWNACLFHAAMLQSENSGTPNWCTEVFYPNYSPIWNCTDIVPLDERYVASMYWAFTTLTTVGYGDVKPSIYSPYETGLVIFLIVVHSTLFGYILTSVIALIRNLNPSEREYKILMTEMKDYLRDVAVGTRIRMNIKTHYQHFYTVTSLFPEKKIFDKMSPSLRFDTARLVAAETLFAIPLITVMEDSFKGFVSYALFLLKPMCITRTEKVCRSGGPGIEMFFLVEGECDLVNSHTGQGRVIGESAVFEQYSLIAPSDEIYRTMASVTAISPKCILYSLSNQDFRTLEHVSPAVSSYFLSQLAAVLIEDEFFTLTKKQRENVEAALSKAQTFHAMADHKLTVKEPRLSFITGMALAKKANARRGSEWSPESLPRQLSRMAEEIKRRESVEMTNSTEFHQPPCNPNEIPHHATSIGIGIDPRVNQTVVTMASLAASSLNGVKIYNLASGKTLPQWIQEKTKKALSKDEDYRRRVELLQDFHFASGSQRVKMSPDGNYVVATGMYPPTVKVYDVRDLSMKFERRLDAEVVQFDVLSPDYGKLVFLQSDRTITFHAPYGVHYGLRIPKFGRDMVYHRENCELYVAASSPEVYRVNLDQGRFYAPLEIAATAANVVRLNPIHQLLGVGCDNGTVECWDTRSQQRVGLLDTITKPDSDVQVSALEFDDDGLTFAVGTSNGECLLYDLRSSRPLLHKTHQYGLPIIDLKFHDYAKKVLSSDAKAIKIWDKHTGDVFTSVETPAEIRDVCVVDGTQGKSGVLMVAGEQERVMAYYIPELGIAPKWCSFLDSLTEELEEEAQTTVYDDYKFVTRKEIMSFGLEHLIGTPLLKAYMHGFFMDARLYAKVKAIAEPFAYDKYRKERIQAKLEEKHANRITIQRRLPKINRATAERLLRTDQKKKQKTGDADDQDDTAEPSADLLSNPLGDERFASMFTSKDFEVDEESETYKMLHPNAANSKNQKRKQEDMDSDAGTDDDDDDDGNDGEDRFARVSDDEESEVEGRPSDESSDEEDAMPARSTPAAKADAAKRKPKFYEIATGERVDDLMEFGSKQDRVQQKQKKMLAKLPLAERLKLEKQKEQEKSKYKKEEKEGGGYIREMSFIPASDKRRQQADAANGGGNDARRKKRGVGDLKLANPGRNPRFRR</sequence>
<dbReference type="EMBL" id="DAKRPA010000172">
    <property type="protein sequence ID" value="DAZ96285.1"/>
    <property type="molecule type" value="Genomic_DNA"/>
</dbReference>
<dbReference type="Pfam" id="PF08159">
    <property type="entry name" value="NUC153"/>
    <property type="match status" value="1"/>
</dbReference>
<dbReference type="Pfam" id="PF23098">
    <property type="entry name" value="Beta-prop_NOL10_N"/>
    <property type="match status" value="1"/>
</dbReference>
<dbReference type="Gene3D" id="1.10.287.630">
    <property type="entry name" value="Helix hairpin bin"/>
    <property type="match status" value="2"/>
</dbReference>
<keyword evidence="5" id="KW-0853">WD repeat</keyword>
<comment type="similarity">
    <text evidence="3">Belongs to the WD repeat NOL10/ENP2 family.</text>
</comment>
<dbReference type="InterPro" id="IPR000595">
    <property type="entry name" value="cNMP-bd_dom"/>
</dbReference>
<keyword evidence="6 14" id="KW-0812">Transmembrane</keyword>
<dbReference type="InterPro" id="IPR005821">
    <property type="entry name" value="Ion_trans_dom"/>
</dbReference>
<feature type="transmembrane region" description="Helical" evidence="14">
    <location>
        <begin position="947"/>
        <end position="969"/>
    </location>
</feature>
<dbReference type="GO" id="GO:0000462">
    <property type="term" value="P:maturation of SSU-rRNA from tricistronic rRNA transcript (SSU-rRNA, 5.8S rRNA, LSU-rRNA)"/>
    <property type="evidence" value="ECO:0007669"/>
    <property type="project" value="TreeGrafter"/>
</dbReference>
<evidence type="ECO:0000256" key="9">
    <source>
        <dbReference type="ARBA" id="ARBA00023065"/>
    </source>
</evidence>
<reference evidence="16" key="1">
    <citation type="submission" date="2022-11" db="EMBL/GenBank/DDBJ databases">
        <authorList>
            <person name="Morgan W.R."/>
            <person name="Tartar A."/>
        </authorList>
    </citation>
    <scope>NUCLEOTIDE SEQUENCE</scope>
    <source>
        <strain evidence="16">ARSEF 373</strain>
    </source>
</reference>
<evidence type="ECO:0000256" key="5">
    <source>
        <dbReference type="ARBA" id="ARBA00022574"/>
    </source>
</evidence>
<feature type="compositionally biased region" description="Basic and acidic residues" evidence="13">
    <location>
        <begin position="1898"/>
        <end position="1915"/>
    </location>
</feature>
<keyword evidence="4" id="KW-0813">Transport</keyword>
<dbReference type="GO" id="GO:0032040">
    <property type="term" value="C:small-subunit processome"/>
    <property type="evidence" value="ECO:0007669"/>
    <property type="project" value="TreeGrafter"/>
</dbReference>
<feature type="compositionally biased region" description="Basic and acidic residues" evidence="13">
    <location>
        <begin position="2085"/>
        <end position="2102"/>
    </location>
</feature>
<dbReference type="Gene3D" id="1.10.287.70">
    <property type="match status" value="2"/>
</dbReference>
<keyword evidence="7" id="KW-0677">Repeat</keyword>
<dbReference type="GO" id="GO:0005249">
    <property type="term" value="F:voltage-gated potassium channel activity"/>
    <property type="evidence" value="ECO:0007669"/>
    <property type="project" value="InterPro"/>
</dbReference>
<feature type="domain" description="Cyclic nucleotide-binding" evidence="15">
    <location>
        <begin position="430"/>
        <end position="537"/>
    </location>
</feature>
<dbReference type="PANTHER" id="PTHR14927:SF0">
    <property type="entry name" value="NUCLEOLAR PROTEIN 10"/>
    <property type="match status" value="1"/>
</dbReference>
<feature type="compositionally biased region" description="Low complexity" evidence="13">
    <location>
        <begin position="2025"/>
        <end position="2034"/>
    </location>
</feature>
<feature type="transmembrane region" description="Helical" evidence="14">
    <location>
        <begin position="856"/>
        <end position="876"/>
    </location>
</feature>
<evidence type="ECO:0000256" key="11">
    <source>
        <dbReference type="ARBA" id="ARBA00023242"/>
    </source>
</evidence>
<feature type="region of interest" description="Disordered" evidence="13">
    <location>
        <begin position="592"/>
        <end position="640"/>
    </location>
</feature>
<gene>
    <name evidence="16" type="ORF">N0F65_008318</name>
</gene>
<name>A0AAV2YQC4_9STRA</name>
<dbReference type="FunFam" id="1.10.287.70:FF:000123">
    <property type="entry name" value="Potassium channel KAT3"/>
    <property type="match status" value="1"/>
</dbReference>
<feature type="region of interest" description="Disordered" evidence="13">
    <location>
        <begin position="2085"/>
        <end position="2155"/>
    </location>
</feature>
<dbReference type="InterPro" id="IPR001680">
    <property type="entry name" value="WD40_rpt"/>
</dbReference>
<feature type="transmembrane region" description="Helical" evidence="14">
    <location>
        <begin position="1095"/>
        <end position="1118"/>
    </location>
</feature>
<dbReference type="InterPro" id="IPR018490">
    <property type="entry name" value="cNMP-bd_dom_sf"/>
</dbReference>
<evidence type="ECO:0000256" key="4">
    <source>
        <dbReference type="ARBA" id="ARBA00022448"/>
    </source>
</evidence>
<dbReference type="PANTHER" id="PTHR14927">
    <property type="entry name" value="NUCLEOLAR PROTEIN 10"/>
    <property type="match status" value="1"/>
</dbReference>
<dbReference type="SMART" id="SM00320">
    <property type="entry name" value="WD40"/>
    <property type="match status" value="4"/>
</dbReference>
<dbReference type="InterPro" id="IPR015943">
    <property type="entry name" value="WD40/YVTN_repeat-like_dom_sf"/>
</dbReference>
<dbReference type="PROSITE" id="PS50042">
    <property type="entry name" value="CNMP_BINDING_3"/>
    <property type="match status" value="2"/>
</dbReference>
<reference evidence="16" key="2">
    <citation type="journal article" date="2023" name="Microbiol Resour">
        <title>Decontamination and Annotation of the Draft Genome Sequence of the Oomycete Lagenidium giganteum ARSEF 373.</title>
        <authorList>
            <person name="Morgan W.R."/>
            <person name="Tartar A."/>
        </authorList>
    </citation>
    <scope>NUCLEOTIDE SEQUENCE</scope>
    <source>
        <strain evidence="16">ARSEF 373</strain>
    </source>
</reference>
<evidence type="ECO:0000256" key="3">
    <source>
        <dbReference type="ARBA" id="ARBA00005264"/>
    </source>
</evidence>
<dbReference type="InterPro" id="IPR056550">
    <property type="entry name" value="NOL10_2nd"/>
</dbReference>
<comment type="subcellular location">
    <subcellularLocation>
        <location evidence="1">Membrane</location>
        <topology evidence="1">Multi-pass membrane protein</topology>
    </subcellularLocation>
    <subcellularLocation>
        <location evidence="2">Nucleus</location>
        <location evidence="2">Nucleolus</location>
    </subcellularLocation>
</comment>
<keyword evidence="12" id="KW-0407">Ion channel</keyword>
<feature type="region of interest" description="Disordered" evidence="13">
    <location>
        <begin position="1960"/>
        <end position="2043"/>
    </location>
</feature>
<keyword evidence="9" id="KW-0406">Ion transport</keyword>
<feature type="compositionally biased region" description="Acidic residues" evidence="13">
    <location>
        <begin position="1977"/>
        <end position="1993"/>
    </location>
</feature>
<keyword evidence="11" id="KW-0539">Nucleus</keyword>
<dbReference type="GO" id="GO:0030686">
    <property type="term" value="C:90S preribosome"/>
    <property type="evidence" value="ECO:0007669"/>
    <property type="project" value="TreeGrafter"/>
</dbReference>
<dbReference type="InterPro" id="IPR012580">
    <property type="entry name" value="NUC153"/>
</dbReference>
<feature type="domain" description="Cyclic nucleotide-binding" evidence="15">
    <location>
        <begin position="1225"/>
        <end position="1303"/>
    </location>
</feature>
<dbReference type="InterPro" id="IPR040382">
    <property type="entry name" value="NOL10/Enp2"/>
</dbReference>
<dbReference type="SUPFAM" id="SSF81324">
    <property type="entry name" value="Voltage-gated potassium channels"/>
    <property type="match status" value="2"/>
</dbReference>
<dbReference type="InterPro" id="IPR014710">
    <property type="entry name" value="RmlC-like_jellyroll"/>
</dbReference>
<proteinExistence type="inferred from homology"/>
<feature type="region of interest" description="Disordered" evidence="13">
    <location>
        <begin position="769"/>
        <end position="797"/>
    </location>
</feature>
<evidence type="ECO:0000313" key="16">
    <source>
        <dbReference type="EMBL" id="DAZ96285.1"/>
    </source>
</evidence>
<evidence type="ECO:0000256" key="12">
    <source>
        <dbReference type="ARBA" id="ARBA00023303"/>
    </source>
</evidence>
<dbReference type="InterPro" id="IPR003938">
    <property type="entry name" value="K_chnl_volt-dep_EAG/ELK/ERG"/>
</dbReference>
<feature type="transmembrane region" description="Helical" evidence="14">
    <location>
        <begin position="888"/>
        <end position="907"/>
    </location>
</feature>
<dbReference type="SUPFAM" id="SSF50978">
    <property type="entry name" value="WD40 repeat-like"/>
    <property type="match status" value="1"/>
</dbReference>
<evidence type="ECO:0000256" key="7">
    <source>
        <dbReference type="ARBA" id="ARBA00022737"/>
    </source>
</evidence>
<evidence type="ECO:0000259" key="15">
    <source>
        <dbReference type="PROSITE" id="PS50042"/>
    </source>
</evidence>
<dbReference type="SUPFAM" id="SSF51206">
    <property type="entry name" value="cAMP-binding domain-like"/>
    <property type="match status" value="2"/>
</dbReference>
<evidence type="ECO:0000256" key="1">
    <source>
        <dbReference type="ARBA" id="ARBA00004141"/>
    </source>
</evidence>
<dbReference type="Gene3D" id="2.60.120.10">
    <property type="entry name" value="Jelly Rolls"/>
    <property type="match status" value="2"/>
</dbReference>
<dbReference type="Gene3D" id="2.130.10.10">
    <property type="entry name" value="YVTN repeat-like/Quinoprotein amine dehydrogenase"/>
    <property type="match status" value="1"/>
</dbReference>
<feature type="transmembrane region" description="Helical" evidence="14">
    <location>
        <begin position="327"/>
        <end position="345"/>
    </location>
</feature>
<dbReference type="Pfam" id="PF00027">
    <property type="entry name" value="cNMP_binding"/>
    <property type="match status" value="1"/>
</dbReference>
<feature type="transmembrane region" description="Helical" evidence="14">
    <location>
        <begin position="99"/>
        <end position="119"/>
    </location>
</feature>
<evidence type="ECO:0000256" key="6">
    <source>
        <dbReference type="ARBA" id="ARBA00022692"/>
    </source>
</evidence>
<keyword evidence="8 14" id="KW-1133">Transmembrane helix</keyword>
<dbReference type="SMART" id="SM00100">
    <property type="entry name" value="cNMP"/>
    <property type="match status" value="2"/>
</dbReference>
<keyword evidence="10 14" id="KW-0472">Membrane</keyword>
<feature type="transmembrane region" description="Helical" evidence="14">
    <location>
        <begin position="297"/>
        <end position="315"/>
    </location>
</feature>
<dbReference type="Pfam" id="PF23097">
    <property type="entry name" value="NOL10_2nd"/>
    <property type="match status" value="1"/>
</dbReference>
<evidence type="ECO:0000313" key="17">
    <source>
        <dbReference type="Proteomes" id="UP001146120"/>
    </source>
</evidence>
<evidence type="ECO:0000256" key="8">
    <source>
        <dbReference type="ARBA" id="ARBA00022989"/>
    </source>
</evidence>
<dbReference type="InterPro" id="IPR056551">
    <property type="entry name" value="Beta-prop_NOL10_N"/>
</dbReference>
<dbReference type="PRINTS" id="PR01463">
    <property type="entry name" value="EAGCHANLFMLY"/>
</dbReference>
<accession>A0AAV2YQC4</accession>
<evidence type="ECO:0000256" key="2">
    <source>
        <dbReference type="ARBA" id="ARBA00004604"/>
    </source>
</evidence>
<evidence type="ECO:0000256" key="10">
    <source>
        <dbReference type="ARBA" id="ARBA00023136"/>
    </source>
</evidence>
<dbReference type="Proteomes" id="UP001146120">
    <property type="component" value="Unassembled WGS sequence"/>
</dbReference>
<organism evidence="16 17">
    <name type="scientific">Lagenidium giganteum</name>
    <dbReference type="NCBI Taxonomy" id="4803"/>
    <lineage>
        <taxon>Eukaryota</taxon>
        <taxon>Sar</taxon>
        <taxon>Stramenopiles</taxon>
        <taxon>Oomycota</taxon>
        <taxon>Peronosporomycetes</taxon>
        <taxon>Pythiales</taxon>
        <taxon>Pythiaceae</taxon>
    </lineage>
</organism>
<keyword evidence="17" id="KW-1185">Reference proteome</keyword>
<dbReference type="GO" id="GO:0016020">
    <property type="term" value="C:membrane"/>
    <property type="evidence" value="ECO:0007669"/>
    <property type="project" value="UniProtKB-SubCell"/>
</dbReference>
<feature type="region of interest" description="Disordered" evidence="13">
    <location>
        <begin position="1896"/>
        <end position="1935"/>
    </location>
</feature>
<feature type="transmembrane region" description="Helical" evidence="14">
    <location>
        <begin position="248"/>
        <end position="266"/>
    </location>
</feature>
<protein>
    <recommendedName>
        <fullName evidence="15">Cyclic nucleotide-binding domain-containing protein</fullName>
    </recommendedName>
</protein>
<dbReference type="InterPro" id="IPR036322">
    <property type="entry name" value="WD40_repeat_dom_sf"/>
</dbReference>